<proteinExistence type="predicted"/>
<evidence type="ECO:0000313" key="2">
    <source>
        <dbReference type="EMBL" id="KAJ1527497.1"/>
    </source>
</evidence>
<keyword evidence="3" id="KW-1185">Reference proteome</keyword>
<feature type="region of interest" description="Disordered" evidence="1">
    <location>
        <begin position="23"/>
        <end position="82"/>
    </location>
</feature>
<organism evidence="2 3">
    <name type="scientific">Megalurothrips usitatus</name>
    <name type="common">bean blossom thrips</name>
    <dbReference type="NCBI Taxonomy" id="439358"/>
    <lineage>
        <taxon>Eukaryota</taxon>
        <taxon>Metazoa</taxon>
        <taxon>Ecdysozoa</taxon>
        <taxon>Arthropoda</taxon>
        <taxon>Hexapoda</taxon>
        <taxon>Insecta</taxon>
        <taxon>Pterygota</taxon>
        <taxon>Neoptera</taxon>
        <taxon>Paraneoptera</taxon>
        <taxon>Thysanoptera</taxon>
        <taxon>Terebrantia</taxon>
        <taxon>Thripoidea</taxon>
        <taxon>Thripidae</taxon>
        <taxon>Megalurothrips</taxon>
    </lineage>
</organism>
<evidence type="ECO:0000313" key="3">
    <source>
        <dbReference type="Proteomes" id="UP001075354"/>
    </source>
</evidence>
<sequence length="82" mass="8724">MDAVAQRARPAARHRGLAVVGEVGPGAPLPHRLLHAGGVARGRPLQEGDPRGRHLAPAAHPGRGRRPGDAGERYDDDDDDDW</sequence>
<name>A0AAV7XMU3_9NEOP</name>
<dbReference type="Proteomes" id="UP001075354">
    <property type="component" value="Chromosome 5"/>
</dbReference>
<dbReference type="AlphaFoldDB" id="A0AAV7XMU3"/>
<evidence type="ECO:0000256" key="1">
    <source>
        <dbReference type="SAM" id="MobiDB-lite"/>
    </source>
</evidence>
<reference evidence="2" key="1">
    <citation type="submission" date="2022-12" db="EMBL/GenBank/DDBJ databases">
        <title>Chromosome-level genome assembly of the bean flower thrips Megalurothrips usitatus.</title>
        <authorList>
            <person name="Ma L."/>
            <person name="Liu Q."/>
            <person name="Li H."/>
            <person name="Cai W."/>
        </authorList>
    </citation>
    <scope>NUCLEOTIDE SEQUENCE</scope>
    <source>
        <strain evidence="2">Cailab_2022a</strain>
    </source>
</reference>
<accession>A0AAV7XMU3</accession>
<comment type="caution">
    <text evidence="2">The sequence shown here is derived from an EMBL/GenBank/DDBJ whole genome shotgun (WGS) entry which is preliminary data.</text>
</comment>
<protein>
    <submittedName>
        <fullName evidence="2">Uncharacterized protein</fullName>
    </submittedName>
</protein>
<gene>
    <name evidence="2" type="ORF">ONE63_007469</name>
</gene>
<dbReference type="EMBL" id="JAPTSV010000005">
    <property type="protein sequence ID" value="KAJ1527497.1"/>
    <property type="molecule type" value="Genomic_DNA"/>
</dbReference>